<proteinExistence type="predicted"/>
<protein>
    <submittedName>
        <fullName evidence="2">Phosphoadenosine phosphosulfate reductase</fullName>
    </submittedName>
</protein>
<feature type="domain" description="Phosphoadenosine phosphosulphate reductase" evidence="1">
    <location>
        <begin position="140"/>
        <end position="211"/>
    </location>
</feature>
<sequence>MRIARIFDDFPRVCVSFSAGKDSTVMLHLVMEEAAKRRRRVGVLFIDWECQYKLTISHAEEMFGLYDEYIDPYWVALPITTVNAVSQFEPEWIAWEPGKAWVRNPPDFAITDPGRFPFYRHAMKFEDFVPAFGAWFSGGQLSAMLVGIRSDESLNRYRTMSRRKSTFEGLQWTTWMGDAVYNAYPIYDWKTEDIWTYCGKFLKPYNKLYDRMHQAGVPLSRQRICEPFGSEQRQGLWLFQVIEPETWALLVARVNGANSGSLYAKESGNILGNTRITKPEKMTWEQYAMFLLATMPSTTAEHYKNKIATYLKWYRDREFPDGIPDWQVADCGAADDKPSWRRICKTLVRNDYWCKTLSFSPTKTEAYEKYKKLMKQRREEWGLI</sequence>
<organism evidence="2 3">
    <name type="scientific">Phaeospirillum tilakii</name>
    <dbReference type="NCBI Taxonomy" id="741673"/>
    <lineage>
        <taxon>Bacteria</taxon>
        <taxon>Pseudomonadati</taxon>
        <taxon>Pseudomonadota</taxon>
        <taxon>Alphaproteobacteria</taxon>
        <taxon>Rhodospirillales</taxon>
        <taxon>Rhodospirillaceae</taxon>
        <taxon>Phaeospirillum</taxon>
    </lineage>
</organism>
<dbReference type="Pfam" id="PF11922">
    <property type="entry name" value="DUF3440"/>
    <property type="match status" value="2"/>
</dbReference>
<dbReference type="Pfam" id="PF01507">
    <property type="entry name" value="PAPS_reduct"/>
    <property type="match status" value="2"/>
</dbReference>
<keyword evidence="3" id="KW-1185">Reference proteome</keyword>
<dbReference type="InterPro" id="IPR002500">
    <property type="entry name" value="PAPS_reduct_dom"/>
</dbReference>
<dbReference type="PANTHER" id="PTHR30083">
    <property type="entry name" value="TRANSCRIPTIONAL REGULATOR-RELATED"/>
    <property type="match status" value="1"/>
</dbReference>
<dbReference type="Gene3D" id="3.40.50.620">
    <property type="entry name" value="HUPs"/>
    <property type="match status" value="1"/>
</dbReference>
<dbReference type="SUPFAM" id="SSF52402">
    <property type="entry name" value="Adenine nucleotide alpha hydrolases-like"/>
    <property type="match status" value="1"/>
</dbReference>
<name>A0ABW5CC74_9PROT</name>
<accession>A0ABW5CC74</accession>
<evidence type="ECO:0000313" key="2">
    <source>
        <dbReference type="EMBL" id="MFD2234810.1"/>
    </source>
</evidence>
<dbReference type="Proteomes" id="UP001597296">
    <property type="component" value="Unassembled WGS sequence"/>
</dbReference>
<dbReference type="InterPro" id="IPR021845">
    <property type="entry name" value="DUF3440"/>
</dbReference>
<evidence type="ECO:0000259" key="1">
    <source>
        <dbReference type="Pfam" id="PF01507"/>
    </source>
</evidence>
<dbReference type="InterPro" id="IPR014729">
    <property type="entry name" value="Rossmann-like_a/b/a_fold"/>
</dbReference>
<feature type="domain" description="Phosphoadenosine phosphosulphate reductase" evidence="1">
    <location>
        <begin position="13"/>
        <end position="62"/>
    </location>
</feature>
<reference evidence="3" key="1">
    <citation type="journal article" date="2019" name="Int. J. Syst. Evol. Microbiol.">
        <title>The Global Catalogue of Microorganisms (GCM) 10K type strain sequencing project: providing services to taxonomists for standard genome sequencing and annotation.</title>
        <authorList>
            <consortium name="The Broad Institute Genomics Platform"/>
            <consortium name="The Broad Institute Genome Sequencing Center for Infectious Disease"/>
            <person name="Wu L."/>
            <person name="Ma J."/>
        </authorList>
    </citation>
    <scope>NUCLEOTIDE SEQUENCE [LARGE SCALE GENOMIC DNA]</scope>
    <source>
        <strain evidence="3">KCTC 15012</strain>
    </source>
</reference>
<dbReference type="PANTHER" id="PTHR30083:SF0">
    <property type="entry name" value="3'-PHOSPHOADENOSINE 5'-PHOSPHOSULFATE SULFOTRANSFERASE (PAPS REDUCTASE)_FAD SYNTHETASE"/>
    <property type="match status" value="1"/>
</dbReference>
<evidence type="ECO:0000313" key="3">
    <source>
        <dbReference type="Proteomes" id="UP001597296"/>
    </source>
</evidence>
<dbReference type="CDD" id="cd23947">
    <property type="entry name" value="PAPS_reductase-like_YbdN"/>
    <property type="match status" value="1"/>
</dbReference>
<dbReference type="RefSeq" id="WP_377317449.1">
    <property type="nucleotide sequence ID" value="NZ_JBHUIY010000028.1"/>
</dbReference>
<dbReference type="EMBL" id="JBHUIY010000028">
    <property type="protein sequence ID" value="MFD2234810.1"/>
    <property type="molecule type" value="Genomic_DNA"/>
</dbReference>
<comment type="caution">
    <text evidence="2">The sequence shown here is derived from an EMBL/GenBank/DDBJ whole genome shotgun (WGS) entry which is preliminary data.</text>
</comment>
<gene>
    <name evidence="2" type="ORF">ACFSNB_13440</name>
</gene>